<reference evidence="1 2" key="1">
    <citation type="journal article" date="2019" name="Commun. Biol.">
        <title>The bagworm genome reveals a unique fibroin gene that provides high tensile strength.</title>
        <authorList>
            <person name="Kono N."/>
            <person name="Nakamura H."/>
            <person name="Ohtoshi R."/>
            <person name="Tomita M."/>
            <person name="Numata K."/>
            <person name="Arakawa K."/>
        </authorList>
    </citation>
    <scope>NUCLEOTIDE SEQUENCE [LARGE SCALE GENOMIC DNA]</scope>
</reference>
<protein>
    <submittedName>
        <fullName evidence="1">Uncharacterized protein</fullName>
    </submittedName>
</protein>
<evidence type="ECO:0000313" key="2">
    <source>
        <dbReference type="Proteomes" id="UP000299102"/>
    </source>
</evidence>
<evidence type="ECO:0000313" key="1">
    <source>
        <dbReference type="EMBL" id="GBP91429.1"/>
    </source>
</evidence>
<keyword evidence="2" id="KW-1185">Reference proteome</keyword>
<gene>
    <name evidence="1" type="ORF">EVAR_36626_1</name>
</gene>
<dbReference type="Proteomes" id="UP000299102">
    <property type="component" value="Unassembled WGS sequence"/>
</dbReference>
<sequence>MQPQKSHRCLVGLLGRNRSFFGEGTGLMEKKVGASLHFDCFTPLVQCGPGDATNVIINSDNTPNRWLTVSSEGRNECLN</sequence>
<accession>A0A4C1ZWK4</accession>
<proteinExistence type="predicted"/>
<dbReference type="EMBL" id="BGZK01002169">
    <property type="protein sequence ID" value="GBP91429.1"/>
    <property type="molecule type" value="Genomic_DNA"/>
</dbReference>
<name>A0A4C1ZWK4_EUMVA</name>
<organism evidence="1 2">
    <name type="scientific">Eumeta variegata</name>
    <name type="common">Bagworm moth</name>
    <name type="synonym">Eumeta japonica</name>
    <dbReference type="NCBI Taxonomy" id="151549"/>
    <lineage>
        <taxon>Eukaryota</taxon>
        <taxon>Metazoa</taxon>
        <taxon>Ecdysozoa</taxon>
        <taxon>Arthropoda</taxon>
        <taxon>Hexapoda</taxon>
        <taxon>Insecta</taxon>
        <taxon>Pterygota</taxon>
        <taxon>Neoptera</taxon>
        <taxon>Endopterygota</taxon>
        <taxon>Lepidoptera</taxon>
        <taxon>Glossata</taxon>
        <taxon>Ditrysia</taxon>
        <taxon>Tineoidea</taxon>
        <taxon>Psychidae</taxon>
        <taxon>Oiketicinae</taxon>
        <taxon>Eumeta</taxon>
    </lineage>
</organism>
<dbReference type="AlphaFoldDB" id="A0A4C1ZWK4"/>
<comment type="caution">
    <text evidence="1">The sequence shown here is derived from an EMBL/GenBank/DDBJ whole genome shotgun (WGS) entry which is preliminary data.</text>
</comment>